<dbReference type="Pfam" id="PF21399">
    <property type="entry name" value="TERT_C"/>
    <property type="match status" value="1"/>
</dbReference>
<protein>
    <submittedName>
        <fullName evidence="4">Telomerase reverse transcriptase-like</fullName>
    </submittedName>
</protein>
<dbReference type="GeneID" id="105311682"/>
<gene>
    <name evidence="4" type="primary">LOC105311682</name>
</gene>
<dbReference type="Proteomes" id="UP000515202">
    <property type="component" value="Unplaced"/>
</dbReference>
<dbReference type="KEGG" id="pvp:105311682"/>
<evidence type="ECO:0000313" key="4">
    <source>
        <dbReference type="RefSeq" id="XP_011385916.2"/>
    </source>
</evidence>
<dbReference type="InterPro" id="IPR049139">
    <property type="entry name" value="TERT_C"/>
</dbReference>
<dbReference type="Gene3D" id="1.10.357.90">
    <property type="match status" value="1"/>
</dbReference>
<accession>A0A6P3S0X8</accession>
<name>A0A6P3S0X8_PTEVA</name>
<evidence type="ECO:0000256" key="1">
    <source>
        <dbReference type="SAM" id="MobiDB-lite"/>
    </source>
</evidence>
<evidence type="ECO:0000259" key="2">
    <source>
        <dbReference type="Pfam" id="PF21399"/>
    </source>
</evidence>
<reference evidence="4" key="1">
    <citation type="submission" date="2025-08" db="UniProtKB">
        <authorList>
            <consortium name="RefSeq"/>
        </authorList>
    </citation>
    <scope>IDENTIFICATION</scope>
    <source>
        <tissue evidence="4">Kidney</tissue>
    </source>
</reference>
<feature type="region of interest" description="Disordered" evidence="1">
    <location>
        <begin position="69"/>
        <end position="134"/>
    </location>
</feature>
<organism evidence="3 4">
    <name type="scientific">Pteropus vampyrus</name>
    <name type="common">Large flying fox</name>
    <dbReference type="NCBI Taxonomy" id="132908"/>
    <lineage>
        <taxon>Eukaryota</taxon>
        <taxon>Metazoa</taxon>
        <taxon>Chordata</taxon>
        <taxon>Craniata</taxon>
        <taxon>Vertebrata</taxon>
        <taxon>Euteleostomi</taxon>
        <taxon>Mammalia</taxon>
        <taxon>Eutheria</taxon>
        <taxon>Laurasiatheria</taxon>
        <taxon>Chiroptera</taxon>
        <taxon>Yinpterochiroptera</taxon>
        <taxon>Pteropodoidea</taxon>
        <taxon>Pteropodidae</taxon>
        <taxon>Pteropodinae</taxon>
        <taxon>Pteropus</taxon>
    </lineage>
</organism>
<keyword evidence="3" id="KW-1185">Reference proteome</keyword>
<evidence type="ECO:0000313" key="3">
    <source>
        <dbReference type="Proteomes" id="UP000515202"/>
    </source>
</evidence>
<feature type="compositionally biased region" description="Low complexity" evidence="1">
    <location>
        <begin position="113"/>
        <end position="134"/>
    </location>
</feature>
<sequence>MAPTLGPRPGNMPPTSARFHACVLQLPFNRPVRGNPSFFLHVILDTASRCHGLLKAKNAGAQVSVPPVPPVNVGCSPHTSSTELPRAPDTRGRAVAEASTPRLRRANRPPAGPASSPLALPAPLGGPASRVSGV</sequence>
<dbReference type="OrthoDB" id="289721at2759"/>
<proteinExistence type="predicted"/>
<dbReference type="RefSeq" id="XP_011385916.2">
    <property type="nucleotide sequence ID" value="XM_011387614.2"/>
</dbReference>
<feature type="domain" description="Telomerase reverse transcriptase C-terminal extension" evidence="2">
    <location>
        <begin position="17"/>
        <end position="64"/>
    </location>
</feature>
<dbReference type="AlphaFoldDB" id="A0A6P3S0X8"/>